<feature type="signal peptide" evidence="1">
    <location>
        <begin position="1"/>
        <end position="24"/>
    </location>
</feature>
<reference evidence="2 3" key="1">
    <citation type="journal article" date="2020" name="G3 (Bethesda)">
        <title>Improved Reference Genome for Cyclotella cryptica CCMP332, a Model for Cell Wall Morphogenesis, Salinity Adaptation, and Lipid Production in Diatoms (Bacillariophyta).</title>
        <authorList>
            <person name="Roberts W.R."/>
            <person name="Downey K.M."/>
            <person name="Ruck E.C."/>
            <person name="Traller J.C."/>
            <person name="Alverson A.J."/>
        </authorList>
    </citation>
    <scope>NUCLEOTIDE SEQUENCE [LARGE SCALE GENOMIC DNA]</scope>
    <source>
        <strain evidence="2 3">CCMP332</strain>
    </source>
</reference>
<name>A0ABD3P8J6_9STRA</name>
<dbReference type="EMBL" id="JABMIG020000238">
    <property type="protein sequence ID" value="KAL3784362.1"/>
    <property type="molecule type" value="Genomic_DNA"/>
</dbReference>
<evidence type="ECO:0000313" key="3">
    <source>
        <dbReference type="Proteomes" id="UP001516023"/>
    </source>
</evidence>
<evidence type="ECO:0000313" key="2">
    <source>
        <dbReference type="EMBL" id="KAL3784362.1"/>
    </source>
</evidence>
<gene>
    <name evidence="2" type="ORF">HJC23_004125</name>
</gene>
<sequence>MSIGAIILIVMYAQLLFFQLKTHAHTFNNGGDDSEDGEYCWSFWLEAWMGFVKNSIWGDHLSLSGMLWSTFCSVCGI</sequence>
<feature type="chain" id="PRO_5044868948" evidence="1">
    <location>
        <begin position="25"/>
        <end position="77"/>
    </location>
</feature>
<dbReference type="AlphaFoldDB" id="A0ABD3P8J6"/>
<organism evidence="2 3">
    <name type="scientific">Cyclotella cryptica</name>
    <dbReference type="NCBI Taxonomy" id="29204"/>
    <lineage>
        <taxon>Eukaryota</taxon>
        <taxon>Sar</taxon>
        <taxon>Stramenopiles</taxon>
        <taxon>Ochrophyta</taxon>
        <taxon>Bacillariophyta</taxon>
        <taxon>Coscinodiscophyceae</taxon>
        <taxon>Thalassiosirophycidae</taxon>
        <taxon>Stephanodiscales</taxon>
        <taxon>Stephanodiscaceae</taxon>
        <taxon>Cyclotella</taxon>
    </lineage>
</organism>
<dbReference type="Proteomes" id="UP001516023">
    <property type="component" value="Unassembled WGS sequence"/>
</dbReference>
<comment type="caution">
    <text evidence="2">The sequence shown here is derived from an EMBL/GenBank/DDBJ whole genome shotgun (WGS) entry which is preliminary data.</text>
</comment>
<keyword evidence="1" id="KW-0732">Signal</keyword>
<proteinExistence type="predicted"/>
<keyword evidence="3" id="KW-1185">Reference proteome</keyword>
<evidence type="ECO:0000256" key="1">
    <source>
        <dbReference type="SAM" id="SignalP"/>
    </source>
</evidence>
<accession>A0ABD3P8J6</accession>
<protein>
    <submittedName>
        <fullName evidence="2">Uncharacterized protein</fullName>
    </submittedName>
</protein>